<sequence length="44" mass="4833">MTEPDFLTATRAAYDTVAVLYAETIPERFTPTRSTTPRSPSSPS</sequence>
<dbReference type="RefSeq" id="WP_012890140.1">
    <property type="nucleotide sequence ID" value="NC_013595.1"/>
</dbReference>
<dbReference type="STRING" id="479432.Sros_3460"/>
<name>D2BF35_STRRD</name>
<dbReference type="KEGG" id="sro:Sros_3460"/>
<protein>
    <submittedName>
        <fullName evidence="2">Uncharacterized protein</fullName>
    </submittedName>
</protein>
<dbReference type="AlphaFoldDB" id="D2BF35"/>
<evidence type="ECO:0000313" key="2">
    <source>
        <dbReference type="EMBL" id="ACZ86396.1"/>
    </source>
</evidence>
<dbReference type="HOGENOM" id="CLU_3222791_0_0_11"/>
<feature type="compositionally biased region" description="Low complexity" evidence="1">
    <location>
        <begin position="31"/>
        <end position="44"/>
    </location>
</feature>
<evidence type="ECO:0000313" key="3">
    <source>
        <dbReference type="Proteomes" id="UP000002029"/>
    </source>
</evidence>
<evidence type="ECO:0000256" key="1">
    <source>
        <dbReference type="SAM" id="MobiDB-lite"/>
    </source>
</evidence>
<proteinExistence type="predicted"/>
<dbReference type="EMBL" id="CP001814">
    <property type="protein sequence ID" value="ACZ86396.1"/>
    <property type="molecule type" value="Genomic_DNA"/>
</dbReference>
<gene>
    <name evidence="2" type="ordered locus">Sros_3460</name>
</gene>
<dbReference type="Proteomes" id="UP000002029">
    <property type="component" value="Chromosome"/>
</dbReference>
<feature type="region of interest" description="Disordered" evidence="1">
    <location>
        <begin position="25"/>
        <end position="44"/>
    </location>
</feature>
<accession>D2BF35</accession>
<organism evidence="2 3">
    <name type="scientific">Streptosporangium roseum (strain ATCC 12428 / DSM 43021 / JCM 3005 / KCTC 9067 / NCIMB 10171 / NRRL 2505 / NI 9100)</name>
    <dbReference type="NCBI Taxonomy" id="479432"/>
    <lineage>
        <taxon>Bacteria</taxon>
        <taxon>Bacillati</taxon>
        <taxon>Actinomycetota</taxon>
        <taxon>Actinomycetes</taxon>
        <taxon>Streptosporangiales</taxon>
        <taxon>Streptosporangiaceae</taxon>
        <taxon>Streptosporangium</taxon>
    </lineage>
</organism>
<keyword evidence="3" id="KW-1185">Reference proteome</keyword>
<reference evidence="2 3" key="1">
    <citation type="journal article" date="2010" name="Stand. Genomic Sci.">
        <title>Complete genome sequence of Streptosporangium roseum type strain (NI 9100).</title>
        <authorList>
            <person name="Nolan M."/>
            <person name="Sikorski J."/>
            <person name="Jando M."/>
            <person name="Lucas S."/>
            <person name="Lapidus A."/>
            <person name="Glavina Del Rio T."/>
            <person name="Chen F."/>
            <person name="Tice H."/>
            <person name="Pitluck S."/>
            <person name="Cheng J.F."/>
            <person name="Chertkov O."/>
            <person name="Sims D."/>
            <person name="Meincke L."/>
            <person name="Brettin T."/>
            <person name="Han C."/>
            <person name="Detter J.C."/>
            <person name="Bruce D."/>
            <person name="Goodwin L."/>
            <person name="Land M."/>
            <person name="Hauser L."/>
            <person name="Chang Y.J."/>
            <person name="Jeffries C.D."/>
            <person name="Ivanova N."/>
            <person name="Mavromatis K."/>
            <person name="Mikhailova N."/>
            <person name="Chen A."/>
            <person name="Palaniappan K."/>
            <person name="Chain P."/>
            <person name="Rohde M."/>
            <person name="Goker M."/>
            <person name="Bristow J."/>
            <person name="Eisen J.A."/>
            <person name="Markowitz V."/>
            <person name="Hugenholtz P."/>
            <person name="Kyrpides N.C."/>
            <person name="Klenk H.P."/>
        </authorList>
    </citation>
    <scope>NUCLEOTIDE SEQUENCE [LARGE SCALE GENOMIC DNA]</scope>
    <source>
        <strain evidence="3">ATCC 12428 / DSM 43021 / JCM 3005 / NI 9100</strain>
    </source>
</reference>